<dbReference type="GO" id="GO:0005102">
    <property type="term" value="F:signaling receptor binding"/>
    <property type="evidence" value="ECO:0007669"/>
    <property type="project" value="InterPro"/>
</dbReference>
<organism evidence="2 3">
    <name type="scientific">Aphis glycines</name>
    <name type="common">Soybean aphid</name>
    <dbReference type="NCBI Taxonomy" id="307491"/>
    <lineage>
        <taxon>Eukaryota</taxon>
        <taxon>Metazoa</taxon>
        <taxon>Ecdysozoa</taxon>
        <taxon>Arthropoda</taxon>
        <taxon>Hexapoda</taxon>
        <taxon>Insecta</taxon>
        <taxon>Pterygota</taxon>
        <taxon>Neoptera</taxon>
        <taxon>Paraneoptera</taxon>
        <taxon>Hemiptera</taxon>
        <taxon>Sternorrhyncha</taxon>
        <taxon>Aphidomorpha</taxon>
        <taxon>Aphidoidea</taxon>
        <taxon>Aphididae</taxon>
        <taxon>Aphidini</taxon>
        <taxon>Aphis</taxon>
        <taxon>Aphis</taxon>
    </lineage>
</organism>
<dbReference type="OrthoDB" id="6088188at2759"/>
<feature type="non-terminal residue" evidence="2">
    <location>
        <position position="779"/>
    </location>
</feature>
<dbReference type="Pfam" id="PF14722">
    <property type="entry name" value="KRAP_IP3R_bind"/>
    <property type="match status" value="1"/>
</dbReference>
<name>A0A6G0TXJ2_APHGL</name>
<dbReference type="InterPro" id="IPR043444">
    <property type="entry name" value="TESPA1-like"/>
</dbReference>
<reference evidence="2 3" key="1">
    <citation type="submission" date="2019-08" db="EMBL/GenBank/DDBJ databases">
        <title>The genome of the soybean aphid Biotype 1, its phylome, world population structure and adaptation to the North American continent.</title>
        <authorList>
            <person name="Giordano R."/>
            <person name="Donthu R.K."/>
            <person name="Hernandez A.G."/>
            <person name="Wright C.L."/>
            <person name="Zimin A.V."/>
        </authorList>
    </citation>
    <scope>NUCLEOTIDE SEQUENCE [LARGE SCALE GENOMIC DNA]</scope>
    <source>
        <tissue evidence="2">Whole aphids</tissue>
    </source>
</reference>
<feature type="domain" description="ITPR-interacting" evidence="1">
    <location>
        <begin position="145"/>
        <end position="277"/>
    </location>
</feature>
<comment type="caution">
    <text evidence="2">The sequence shown here is derived from an EMBL/GenBank/DDBJ whole genome shotgun (WGS) entry which is preliminary data.</text>
</comment>
<evidence type="ECO:0000313" key="3">
    <source>
        <dbReference type="Proteomes" id="UP000475862"/>
    </source>
</evidence>
<sequence length="779" mass="87673">MFSSKIMKTGLNNLFIININFLAGSKIISNDENTTTMAQDNDKVPEVMVEHLEDKYVINEQIIQETNEGQLKRPPSATPRNRSPVTIQEWVDSLTTTVDQKEDFDNVESSTLLNSLEVDNLTLGAEAVHLSRVRTIPNVTVTTESNIVRAPSEAESQTSSFDSKLLNARKPDPEEILLGLGFGGGTESTTYGEYGRVPKRFLQPSQLKGVSVEEYLKHQQELIYMYESGLWGYRGLTGRSFHSGTLMEHQSTGVSVNNCTIGAIWIFNSGSKFRQTNLFIFMPFFLHHIFFEKNKFLELWQSKIIWTFVYIRKITSINELLVKKIYSVLHEQSLRPPHASPSVIVAKIMEKLREHERDMTCPKGSSRVMVPTNKSLHLTEKSAKQTSNRFNKAAENILTKIRCTPGSVLTPDNRKWLDNQGGDKSPEMSRRLIIGQQSFVLTRDGTLIETPPSSVIADSENLPIPSDSKVINEQAQTIIDESSQHLDEETNVIFKVDSSSSVYSDTQIQKENSLSIDILKNDTKMDNLNPIFNSSQPFDKDYSPERDLEDLLSIVEPCQDVSKASSEVDSGAASDSADTSCAQTNLISLTENELTANEDVSSKNLFRQYEDLCNLRLRLNVLGCPFNIVPQDQFMSLSAEQRCALQCKILRLALRVYLNKLTDDEVHHELQSCLGAEVQHVADLLDSNSDVDKLAIIVRQMTVLLHHQTHLNSQLAELTIRAQNPTACHDMCELILQRVRGLEQLVEQNANELALMKAQLLNKKTLIKTAYKESCTKVN</sequence>
<dbReference type="AlphaFoldDB" id="A0A6G0TXJ2"/>
<keyword evidence="3" id="KW-1185">Reference proteome</keyword>
<dbReference type="InterPro" id="IPR029325">
    <property type="entry name" value="ITPR-bd"/>
</dbReference>
<dbReference type="SMART" id="SM01257">
    <property type="entry name" value="KRAP_IP3R_bind"/>
    <property type="match status" value="1"/>
</dbReference>
<dbReference type="EMBL" id="VYZN01000013">
    <property type="protein sequence ID" value="KAE9541002.1"/>
    <property type="molecule type" value="Genomic_DNA"/>
</dbReference>
<dbReference type="PANTHER" id="PTHR17469:SF15">
    <property type="entry name" value="ITPR-INTERACTING DOMAIN-CONTAINING PROTEIN"/>
    <property type="match status" value="1"/>
</dbReference>
<evidence type="ECO:0000259" key="1">
    <source>
        <dbReference type="SMART" id="SM01257"/>
    </source>
</evidence>
<protein>
    <recommendedName>
        <fullName evidence="1">ITPR-interacting domain-containing protein</fullName>
    </recommendedName>
</protein>
<gene>
    <name evidence="2" type="ORF">AGLY_004247</name>
</gene>
<evidence type="ECO:0000313" key="2">
    <source>
        <dbReference type="EMBL" id="KAE9541002.1"/>
    </source>
</evidence>
<accession>A0A6G0TXJ2</accession>
<proteinExistence type="predicted"/>
<dbReference type="PANTHER" id="PTHR17469">
    <property type="entry name" value="SPERM SPECIFIC ANTIGEN 2-RELATED"/>
    <property type="match status" value="1"/>
</dbReference>
<dbReference type="Proteomes" id="UP000475862">
    <property type="component" value="Unassembled WGS sequence"/>
</dbReference>